<evidence type="ECO:0000313" key="7">
    <source>
        <dbReference type="WormBase" id="F53B6.5"/>
    </source>
</evidence>
<proteinExistence type="predicted"/>
<dbReference type="InterPro" id="IPR036005">
    <property type="entry name" value="Creatinase/aminopeptidase-like"/>
</dbReference>
<evidence type="ECO:0000313" key="6">
    <source>
        <dbReference type="Proteomes" id="UP000001940"/>
    </source>
</evidence>
<evidence type="ECO:0000256" key="4">
    <source>
        <dbReference type="SAM" id="MobiDB-lite"/>
    </source>
</evidence>
<dbReference type="InParanoid" id="P90883"/>
<dbReference type="InterPro" id="IPR036388">
    <property type="entry name" value="WH-like_DNA-bd_sf"/>
</dbReference>
<dbReference type="Proteomes" id="UP000001940">
    <property type="component" value="Chromosome I"/>
</dbReference>
<dbReference type="Gene3D" id="1.10.10.10">
    <property type="entry name" value="Winged helix-like DNA-binding domain superfamily/Winged helix DNA-binding domain"/>
    <property type="match status" value="1"/>
</dbReference>
<feature type="region of interest" description="Disordered" evidence="4">
    <location>
        <begin position="1"/>
        <end position="33"/>
    </location>
</feature>
<dbReference type="GO" id="GO:0004177">
    <property type="term" value="F:aminopeptidase activity"/>
    <property type="evidence" value="ECO:0000318"/>
    <property type="project" value="GO_Central"/>
</dbReference>
<dbReference type="GeneID" id="353384"/>
<dbReference type="EMBL" id="BX284601">
    <property type="protein sequence ID" value="CAB03119.2"/>
    <property type="molecule type" value="Genomic_DNA"/>
</dbReference>
<feature type="compositionally biased region" description="Polar residues" evidence="4">
    <location>
        <begin position="1"/>
        <end position="23"/>
    </location>
</feature>
<dbReference type="GO" id="GO:0008235">
    <property type="term" value="F:metalloexopeptidase activity"/>
    <property type="evidence" value="ECO:0000318"/>
    <property type="project" value="GO_Central"/>
</dbReference>
<evidence type="ECO:0000256" key="1">
    <source>
        <dbReference type="ARBA" id="ARBA00022438"/>
    </source>
</evidence>
<dbReference type="CTD" id="353384"/>
<dbReference type="SMR" id="P90883"/>
<evidence type="ECO:0000256" key="3">
    <source>
        <dbReference type="ARBA" id="ARBA00022801"/>
    </source>
</evidence>
<gene>
    <name evidence="5" type="ORF">CELE_F53B6.5</name>
    <name evidence="5 7" type="ORF">F53B6.5</name>
</gene>
<dbReference type="PeptideAtlas" id="P90883"/>
<dbReference type="PaxDb" id="6239-F53B6.5"/>
<dbReference type="PANTHER" id="PTHR45777">
    <property type="entry name" value="METHIONINE AMINOPEPTIDASE 2"/>
    <property type="match status" value="1"/>
</dbReference>
<dbReference type="Gene3D" id="3.90.230.10">
    <property type="entry name" value="Creatinase/methionine aminopeptidase superfamily"/>
    <property type="match status" value="1"/>
</dbReference>
<dbReference type="RefSeq" id="NP_492408.2">
    <property type="nucleotide sequence ID" value="NM_060007.2"/>
</dbReference>
<dbReference type="GO" id="GO:0005737">
    <property type="term" value="C:cytoplasm"/>
    <property type="evidence" value="ECO:0000318"/>
    <property type="project" value="GO_Central"/>
</dbReference>
<dbReference type="SUPFAM" id="SSF46785">
    <property type="entry name" value="Winged helix' DNA-binding domain"/>
    <property type="match status" value="1"/>
</dbReference>
<dbReference type="InterPro" id="IPR050247">
    <property type="entry name" value="Met_Aminopeptidase_Type2"/>
</dbReference>
<dbReference type="PIR" id="T22543">
    <property type="entry name" value="T22543"/>
</dbReference>
<reference evidence="5 6" key="1">
    <citation type="journal article" date="1998" name="Science">
        <title>Genome sequence of the nematode C. elegans: a platform for investigating biology.</title>
        <authorList>
            <consortium name="The C. elegans sequencing consortium"/>
            <person name="Sulson J.E."/>
            <person name="Waterston R."/>
        </authorList>
    </citation>
    <scope>NUCLEOTIDE SEQUENCE [LARGE SCALE GENOMIC DNA]</scope>
    <source>
        <strain evidence="5 6">Bristol N2</strain>
    </source>
</reference>
<dbReference type="PhylomeDB" id="P90883"/>
<dbReference type="OrthoDB" id="7848262at2759"/>
<keyword evidence="6" id="KW-1185">Reference proteome</keyword>
<evidence type="ECO:0000256" key="2">
    <source>
        <dbReference type="ARBA" id="ARBA00022670"/>
    </source>
</evidence>
<dbReference type="InterPro" id="IPR036390">
    <property type="entry name" value="WH_DNA-bd_sf"/>
</dbReference>
<keyword evidence="1" id="KW-0031">Aminopeptidase</keyword>
<dbReference type="eggNOG" id="KOG2775">
    <property type="taxonomic scope" value="Eukaryota"/>
</dbReference>
<dbReference type="MEROPS" id="M24.002"/>
<protein>
    <submittedName>
        <fullName evidence="5">Peptidase_M24 domain-containing protein</fullName>
    </submittedName>
</protein>
<dbReference type="WormBase" id="F53B6.5">
    <property type="protein sequence ID" value="CE34486"/>
    <property type="gene ID" value="WBGene00009960"/>
</dbReference>
<dbReference type="Bgee" id="WBGene00009960">
    <property type="expression patterns" value="Expressed in embryo and 1 other cell type or tissue"/>
</dbReference>
<evidence type="ECO:0000313" key="5">
    <source>
        <dbReference type="EMBL" id="CAB03119.2"/>
    </source>
</evidence>
<name>P90883_CAEEL</name>
<dbReference type="AGR" id="WB:WBGene00009960"/>
<organism evidence="5 6">
    <name type="scientific">Caenorhabditis elegans</name>
    <dbReference type="NCBI Taxonomy" id="6239"/>
    <lineage>
        <taxon>Eukaryota</taxon>
        <taxon>Metazoa</taxon>
        <taxon>Ecdysozoa</taxon>
        <taxon>Nematoda</taxon>
        <taxon>Chromadorea</taxon>
        <taxon>Rhabditida</taxon>
        <taxon>Rhabditina</taxon>
        <taxon>Rhabditomorpha</taxon>
        <taxon>Rhabditoidea</taxon>
        <taxon>Rhabditidae</taxon>
        <taxon>Peloderinae</taxon>
        <taxon>Caenorhabditis</taxon>
    </lineage>
</organism>
<dbReference type="GO" id="GO:0006508">
    <property type="term" value="P:proteolysis"/>
    <property type="evidence" value="ECO:0007669"/>
    <property type="project" value="UniProtKB-KW"/>
</dbReference>
<dbReference type="HOGENOM" id="CLU_1483279_0_0_1"/>
<dbReference type="SUPFAM" id="SSF55920">
    <property type="entry name" value="Creatinase/aminopeptidase"/>
    <property type="match status" value="1"/>
</dbReference>
<dbReference type="UCSC" id="F53B6.5">
    <property type="organism name" value="c. elegans"/>
</dbReference>
<dbReference type="AlphaFoldDB" id="P90883"/>
<dbReference type="FunCoup" id="P90883">
    <property type="interactions" value="7"/>
</dbReference>
<dbReference type="PANTHER" id="PTHR45777:SF2">
    <property type="entry name" value="METHIONINE AMINOPEPTIDASE 2"/>
    <property type="match status" value="1"/>
</dbReference>
<sequence>MILSDQNFLQTQWKEPQTAQSKNTESKCEFHGNSNEVKPIGSLNGQSIAQCRIHTEKTVPIVKGGEQARMEENEIYAIETFGSTGKGYFHDDMETSHYMKNFELADEKIPLRLQKSKGLLNLIDKNFATLAFCRCWIDRLGETKYLMALKDRWMAMVGACILQSFAGKIIGKRANLLLNLII</sequence>
<keyword evidence="3" id="KW-0378">Hydrolase</keyword>
<accession>P90883</accession>
<dbReference type="STRING" id="6239.F53B6.5.1"/>
<dbReference type="KEGG" id="cel:CELE_F53B6.5"/>
<keyword evidence="2" id="KW-0645">Protease</keyword>